<dbReference type="Pfam" id="PF00078">
    <property type="entry name" value="RVT_1"/>
    <property type="match status" value="1"/>
</dbReference>
<dbReference type="SUPFAM" id="SSF56219">
    <property type="entry name" value="DNase I-like"/>
    <property type="match status" value="1"/>
</dbReference>
<dbReference type="InterPro" id="IPR036691">
    <property type="entry name" value="Endo/exonu/phosph_ase_sf"/>
</dbReference>
<dbReference type="PANTHER" id="PTHR46890:SF50">
    <property type="entry name" value="RNA-DIRECTED DNA POLYMERASE, EUKARYOTA, REVERSE TRANSCRIPTASE ZINC-BINDING DOMAIN PROTEIN-RELATED"/>
    <property type="match status" value="1"/>
</dbReference>
<evidence type="ECO:0000313" key="3">
    <source>
        <dbReference type="EMBL" id="RVW98428.1"/>
    </source>
</evidence>
<feature type="domain" description="Reverse transcriptase" evidence="2">
    <location>
        <begin position="1001"/>
        <end position="1270"/>
    </location>
</feature>
<name>A0A438INX8_VITVI</name>
<evidence type="ECO:0000313" key="4">
    <source>
        <dbReference type="Proteomes" id="UP000288805"/>
    </source>
</evidence>
<dbReference type="InterPro" id="IPR005135">
    <property type="entry name" value="Endo/exonuclease/phosphatase"/>
</dbReference>
<sequence length="1344" mass="151450">MLEILQALVGTTKRKEYQKEEKMPVAPGEGSSYAQVVKGHKRNGRSVARVEVSKGGGFEEMGKPNGSVVGLRGNLGLAKLERGKVLLEFERRDEAEKAIKMEGIWVGKTMLWLEKWNPRTGCLLEGEERREAWVRIVGLPISLWCREILRKVGEKCGGFLAIDSQTERLEELQWARILVKISGEELPSMLEIGVEGVYYALTLWWEVRPVMRMIPAERKGTNSGEARGEVEGGVATRAGKRVTEVVEGARPKTLLQSADVTRGQRDGPGSFWAFSRGPSGLGLGDQEGVHGRLGPDGPYRGLGLDVGPDGIVSPKAGPNSSGPSYSEGPLYLRGSGNMEAVNSGGLYGGDDCHGPSGVALPLVWAGPRQLKEADAEGVPFWEYDGRRRQAEMEPCLAEKSRTNCALIEEASRYECAPTPCGLMASELSPSPLFFFGRTPLGDFCDISGEDRVTHLREIPLCMLLPLGPSEEENECRLREGSSACKESCDKVLSLAQSMPHVGKGWQEESWGESELAKFSKFLGFSTEGLKEDILEFMIKIRKRREKVHSKNMLEKSRFERELKRLECSINYERGKMQKVNDSAKRKVIKAMIRSQRVDMFCLQETKIQSMTEGLDEECGRWSCVDVYWVYGPFSKEEREWMWEEIGAIRGIWEDPWCIGGDFNVTLSMRERSNQGRLTSAMRRFAQVVDELELIDLPLQGGMLTWSGGRNNQAWARLDRFLVTQSWLDQFNEVVQCRLPRPTSDHFPIVLMGGGIRRGLSPFRFENMWLKADGFSDLLRGWWQEIEVRGRASVRLATKMKVLKHKIKVWNREVFGRLEVNKNSALQQVEFWDEVERERSLSEGETELKKEAKDSFKKWVLLEETHWRQLSKELWLKEGDRNTGFFHRMVNAHRRNNSLERMKINGVWLTEEKETREGIVSAFQQVLSEEPGWRADVEGLHFQCLSSSEAENLEVQFSEEEIQAALMGMNGDKAPGPDGFTIAFWQSSWGLVKEEIMDLFREFYNQRSFANSLNSTFLVLIPKKGGAEDLGDFRSISLLGSLYKLVAKVLTNRLKKVLDKVVSGDQNAFVRGKQILDASLVANELWSKWVLVRGGWSGFGGASLPPNFSVMINGVPAGFFSNSKGLRQGDPISPYLFVLGMEVLSILIRRAVDGGFLSGCNIKGRGEEEMIVSHLLFADDTIIFCEANKEQVSRSKLGEVEDIEELAVELGCKIGMLPTVYLGLPLGAHHKAVSIWDGPSHIHYVPFSNAEECCKKTRKNTKRFLWGGGSLERKVHLISWEVVCTSKEKGGLGMRRIDSLNKALLGKWVWRFAVEKDNLWRLMIGVKYGQEEFGWKTKEGREPTK</sequence>
<dbReference type="PANTHER" id="PTHR46890">
    <property type="entry name" value="NON-LTR RETROLELEMENT REVERSE TRANSCRIPTASE-LIKE PROTEIN-RELATED"/>
    <property type="match status" value="1"/>
</dbReference>
<gene>
    <name evidence="3" type="primary">LIN1_188</name>
    <name evidence="3" type="ORF">CK203_026842</name>
</gene>
<dbReference type="InterPro" id="IPR052343">
    <property type="entry name" value="Retrotransposon-Effector_Assoc"/>
</dbReference>
<dbReference type="CDD" id="cd01650">
    <property type="entry name" value="RT_nLTR_like"/>
    <property type="match status" value="1"/>
</dbReference>
<dbReference type="InterPro" id="IPR000477">
    <property type="entry name" value="RT_dom"/>
</dbReference>
<proteinExistence type="predicted"/>
<reference evidence="3 4" key="1">
    <citation type="journal article" date="2018" name="PLoS Genet.">
        <title>Population sequencing reveals clonal diversity and ancestral inbreeding in the grapevine cultivar Chardonnay.</title>
        <authorList>
            <person name="Roach M.J."/>
            <person name="Johnson D.L."/>
            <person name="Bohlmann J."/>
            <person name="van Vuuren H.J."/>
            <person name="Jones S.J."/>
            <person name="Pretorius I.S."/>
            <person name="Schmidt S.A."/>
            <person name="Borneman A.R."/>
        </authorList>
    </citation>
    <scope>NUCLEOTIDE SEQUENCE [LARGE SCALE GENOMIC DNA]</scope>
    <source>
        <strain evidence="4">cv. Chardonnay</strain>
        <tissue evidence="3">Leaf</tissue>
    </source>
</reference>
<dbReference type="GO" id="GO:0003964">
    <property type="term" value="F:RNA-directed DNA polymerase activity"/>
    <property type="evidence" value="ECO:0007669"/>
    <property type="project" value="UniProtKB-KW"/>
</dbReference>
<keyword evidence="3" id="KW-0808">Transferase</keyword>
<dbReference type="SUPFAM" id="SSF56672">
    <property type="entry name" value="DNA/RNA polymerases"/>
    <property type="match status" value="1"/>
</dbReference>
<keyword evidence="3" id="KW-0695">RNA-directed DNA polymerase</keyword>
<dbReference type="Gene3D" id="3.60.10.10">
    <property type="entry name" value="Endonuclease/exonuclease/phosphatase"/>
    <property type="match status" value="1"/>
</dbReference>
<accession>A0A438INX8</accession>
<comment type="caution">
    <text evidence="3">The sequence shown here is derived from an EMBL/GenBank/DDBJ whole genome shotgun (WGS) entry which is preliminary data.</text>
</comment>
<keyword evidence="3" id="KW-0548">Nucleotidyltransferase</keyword>
<evidence type="ECO:0000259" key="2">
    <source>
        <dbReference type="PROSITE" id="PS50878"/>
    </source>
</evidence>
<organism evidence="3 4">
    <name type="scientific">Vitis vinifera</name>
    <name type="common">Grape</name>
    <dbReference type="NCBI Taxonomy" id="29760"/>
    <lineage>
        <taxon>Eukaryota</taxon>
        <taxon>Viridiplantae</taxon>
        <taxon>Streptophyta</taxon>
        <taxon>Embryophyta</taxon>
        <taxon>Tracheophyta</taxon>
        <taxon>Spermatophyta</taxon>
        <taxon>Magnoliopsida</taxon>
        <taxon>eudicotyledons</taxon>
        <taxon>Gunneridae</taxon>
        <taxon>Pentapetalae</taxon>
        <taxon>rosids</taxon>
        <taxon>Vitales</taxon>
        <taxon>Vitaceae</taxon>
        <taxon>Viteae</taxon>
        <taxon>Vitis</taxon>
    </lineage>
</organism>
<feature type="region of interest" description="Disordered" evidence="1">
    <location>
        <begin position="16"/>
        <end position="45"/>
    </location>
</feature>
<dbReference type="Pfam" id="PF03372">
    <property type="entry name" value="Exo_endo_phos"/>
    <property type="match status" value="1"/>
</dbReference>
<dbReference type="PROSITE" id="PS50878">
    <property type="entry name" value="RT_POL"/>
    <property type="match status" value="1"/>
</dbReference>
<dbReference type="InterPro" id="IPR043502">
    <property type="entry name" value="DNA/RNA_pol_sf"/>
</dbReference>
<protein>
    <submittedName>
        <fullName evidence="3">LINE-1 reverse transcriptase-like</fullName>
    </submittedName>
</protein>
<dbReference type="Proteomes" id="UP000288805">
    <property type="component" value="Unassembled WGS sequence"/>
</dbReference>
<evidence type="ECO:0000256" key="1">
    <source>
        <dbReference type="SAM" id="MobiDB-lite"/>
    </source>
</evidence>
<dbReference type="EMBL" id="QGNW01000093">
    <property type="protein sequence ID" value="RVW98428.1"/>
    <property type="molecule type" value="Genomic_DNA"/>
</dbReference>